<evidence type="ECO:0000313" key="2">
    <source>
        <dbReference type="EMBL" id="ADP82888.1"/>
    </source>
</evidence>
<evidence type="ECO:0000256" key="1">
    <source>
        <dbReference type="SAM" id="Phobius"/>
    </source>
</evidence>
<dbReference type="HOGENOM" id="CLU_086611_0_0_11"/>
<gene>
    <name evidence="2" type="ordered locus">FraEuI1c_4898</name>
</gene>
<dbReference type="Proteomes" id="UP000002484">
    <property type="component" value="Chromosome"/>
</dbReference>
<keyword evidence="1" id="KW-0472">Membrane</keyword>
<dbReference type="RefSeq" id="WP_013426006.1">
    <property type="nucleotide sequence ID" value="NC_014666.1"/>
</dbReference>
<dbReference type="EMBL" id="CP002299">
    <property type="protein sequence ID" value="ADP82888.1"/>
    <property type="molecule type" value="Genomic_DNA"/>
</dbReference>
<proteinExistence type="predicted"/>
<dbReference type="AlphaFoldDB" id="E3J1T0"/>
<accession>E3J1T0</accession>
<evidence type="ECO:0000313" key="3">
    <source>
        <dbReference type="Proteomes" id="UP000002484"/>
    </source>
</evidence>
<dbReference type="InParanoid" id="E3J1T0"/>
<feature type="transmembrane region" description="Helical" evidence="1">
    <location>
        <begin position="126"/>
        <end position="144"/>
    </location>
</feature>
<organism evidence="2 3">
    <name type="scientific">Pseudofrankia inefficax (strain DSM 45817 / CECT 9037 / DDB 130130 / EuI1c)</name>
    <name type="common">Frankia inefficax</name>
    <dbReference type="NCBI Taxonomy" id="298654"/>
    <lineage>
        <taxon>Bacteria</taxon>
        <taxon>Bacillati</taxon>
        <taxon>Actinomycetota</taxon>
        <taxon>Actinomycetes</taxon>
        <taxon>Frankiales</taxon>
        <taxon>Frankiaceae</taxon>
        <taxon>Pseudofrankia</taxon>
    </lineage>
</organism>
<dbReference type="OrthoDB" id="3214646at2"/>
<dbReference type="KEGG" id="fri:FraEuI1c_4898"/>
<name>E3J1T0_PSEI1</name>
<dbReference type="STRING" id="298654.FraEuI1c_4898"/>
<keyword evidence="1" id="KW-1133">Transmembrane helix</keyword>
<protein>
    <submittedName>
        <fullName evidence="2">Uncharacterized protein</fullName>
    </submittedName>
</protein>
<keyword evidence="3" id="KW-1185">Reference proteome</keyword>
<keyword evidence="1" id="KW-0812">Transmembrane</keyword>
<dbReference type="eggNOG" id="ENOG502ZTXI">
    <property type="taxonomic scope" value="Bacteria"/>
</dbReference>
<sequence>MLLLAALYGGGALGLALLPRLAPSAPLLLIALRPTWSVMLLVGGSVPFLPALLIAVPLRALVRVAYFGIARNDLRSLLELRPGGRRLVDALSRRSTERVLLYVCLVNANPAVDAALGGSGASWRRFLSFVTAGMAIQTSVYLLAARAVSPWGRTLVTWLDGHLGLALLLLFAAGLLRLAARALVARHRRRRAEPGRAGLSGS</sequence>
<feature type="transmembrane region" description="Helical" evidence="1">
    <location>
        <begin position="164"/>
        <end position="184"/>
    </location>
</feature>
<reference evidence="2 3" key="1">
    <citation type="submission" date="2010-10" db="EMBL/GenBank/DDBJ databases">
        <title>Complete sequence of Frankia sp. EuI1c.</title>
        <authorList>
            <consortium name="US DOE Joint Genome Institute"/>
            <person name="Lucas S."/>
            <person name="Copeland A."/>
            <person name="Lapidus A."/>
            <person name="Cheng J.-F."/>
            <person name="Bruce D."/>
            <person name="Goodwin L."/>
            <person name="Pitluck S."/>
            <person name="Chertkov O."/>
            <person name="Detter J.C."/>
            <person name="Han C."/>
            <person name="Tapia R."/>
            <person name="Land M."/>
            <person name="Hauser L."/>
            <person name="Jeffries C."/>
            <person name="Kyrpides N."/>
            <person name="Ivanova N."/>
            <person name="Mikhailova N."/>
            <person name="Beauchemin N."/>
            <person name="Sen A."/>
            <person name="Sur S.A."/>
            <person name="Gtari M."/>
            <person name="Wall L."/>
            <person name="Tisa L."/>
            <person name="Woyke T."/>
        </authorList>
    </citation>
    <scope>NUCLEOTIDE SEQUENCE [LARGE SCALE GENOMIC DNA]</scope>
    <source>
        <strain evidence="3">DSM 45817 / CECT 9037 / EuI1c</strain>
    </source>
</reference>